<accession>A0A166NWB9</accession>
<protein>
    <submittedName>
        <fullName evidence="2">Uncharacterized protein</fullName>
    </submittedName>
</protein>
<feature type="region of interest" description="Disordered" evidence="1">
    <location>
        <begin position="735"/>
        <end position="756"/>
    </location>
</feature>
<feature type="compositionally biased region" description="Low complexity" evidence="1">
    <location>
        <begin position="517"/>
        <end position="529"/>
    </location>
</feature>
<name>A0A166NWB9_9AGAM</name>
<feature type="compositionally biased region" description="Basic and acidic residues" evidence="1">
    <location>
        <begin position="1"/>
        <end position="10"/>
    </location>
</feature>
<feature type="compositionally biased region" description="Pro residues" evidence="1">
    <location>
        <begin position="312"/>
        <end position="324"/>
    </location>
</feature>
<keyword evidence="3" id="KW-1185">Reference proteome</keyword>
<feature type="compositionally biased region" description="Low complexity" evidence="1">
    <location>
        <begin position="178"/>
        <end position="193"/>
    </location>
</feature>
<evidence type="ECO:0000313" key="2">
    <source>
        <dbReference type="EMBL" id="KZP25440.1"/>
    </source>
</evidence>
<feature type="region of interest" description="Disordered" evidence="1">
    <location>
        <begin position="510"/>
        <end position="534"/>
    </location>
</feature>
<dbReference type="AlphaFoldDB" id="A0A166NWB9"/>
<feature type="compositionally biased region" description="Low complexity" evidence="1">
    <location>
        <begin position="436"/>
        <end position="446"/>
    </location>
</feature>
<sequence length="771" mass="83208">MSVAVHHDKWWPTSNKQSSHNHISRSGQDLSHSFASHKPYPVSRKPSVMKFSAITSAMGFTKSKKHSIPIQQPPAGLTVDTSSQTIRQGNRPPAKSVSTVQSWDDEPETPSDFGDHSRFRPRTPNLANVSSPVLHGRSALPDPSRLSAYSGSYMSDPGGKGGLRPFMRASYASSSQSSAYSASSSAPSLTYASRPSSTQRHPPSSLKPPTPEFEDDGEIYMVMPPNQGGSSSTLTERNTGSADGQPARVGSTQRSRGSVDDTAGWNSQSSSDFLRTVPPPPRVTSLPVPTSAPSGRARVLVRQASSSRIGPPKAPPKAPPPPVPAIMTAHHGAGDVSSMFFAPLHTSVPRDASGLDEEVYTPDFRPTRNRTVKKSVSHQSFRQQSPSAIHIHIPKSKPTPLPEDTIERAPRRQRSFHSTPHPKPPTERLPAIPILSPTSPSTTTPDPHTPPPHNGGRRGSITGSFARKRLFSNASSKQPPSLQGPAIDDDDLQSLDIESALNIAMPLSSASSAVFGSPPDDTPSSPMSSGRQQILSPAEIRQLEASFTGGEAVGIFDLIGNKRPRVHSFASTSTSISDLYDSPVPPHHYILDRRNQRPASRDSNMTQSPKVTSRPRRPSTAQPTMDKYVYDAPSPASARLSLYTALPGLPLPPRPRRQMMAAPPTEDLSFTPLSPPPLRRHATSTAVAPRAQRTTASTEDLPFAPLQPPPIRRYATSTAVPRSIMKKSSFLDIFDDPPPSSYQPLTPPSIPFAGDNFLEMEKGKDSFDTIR</sequence>
<feature type="compositionally biased region" description="Polar residues" evidence="1">
    <location>
        <begin position="377"/>
        <end position="387"/>
    </location>
</feature>
<dbReference type="OrthoDB" id="3195323at2759"/>
<feature type="region of interest" description="Disordered" evidence="1">
    <location>
        <begin position="64"/>
        <end position="142"/>
    </location>
</feature>
<feature type="compositionally biased region" description="Polar residues" evidence="1">
    <location>
        <begin position="79"/>
        <end position="88"/>
    </location>
</feature>
<feature type="compositionally biased region" description="Polar residues" evidence="1">
    <location>
        <begin position="12"/>
        <end position="34"/>
    </location>
</feature>
<feature type="region of interest" description="Disordered" evidence="1">
    <location>
        <begin position="178"/>
        <end position="329"/>
    </location>
</feature>
<feature type="region of interest" description="Disordered" evidence="1">
    <location>
        <begin position="649"/>
        <end position="710"/>
    </location>
</feature>
<feature type="compositionally biased region" description="Basic residues" evidence="1">
    <location>
        <begin position="367"/>
        <end position="376"/>
    </location>
</feature>
<reference evidence="2 3" key="1">
    <citation type="journal article" date="2016" name="Mol. Biol. Evol.">
        <title>Comparative Genomics of Early-Diverging Mushroom-Forming Fungi Provides Insights into the Origins of Lignocellulose Decay Capabilities.</title>
        <authorList>
            <person name="Nagy L.G."/>
            <person name="Riley R."/>
            <person name="Tritt A."/>
            <person name="Adam C."/>
            <person name="Daum C."/>
            <person name="Floudas D."/>
            <person name="Sun H."/>
            <person name="Yadav J.S."/>
            <person name="Pangilinan J."/>
            <person name="Larsson K.H."/>
            <person name="Matsuura K."/>
            <person name="Barry K."/>
            <person name="Labutti K."/>
            <person name="Kuo R."/>
            <person name="Ohm R.A."/>
            <person name="Bhattacharya S.S."/>
            <person name="Shirouzu T."/>
            <person name="Yoshinaga Y."/>
            <person name="Martin F.M."/>
            <person name="Grigoriev I.V."/>
            <person name="Hibbett D.S."/>
        </authorList>
    </citation>
    <scope>NUCLEOTIDE SEQUENCE [LARGE SCALE GENOMIC DNA]</scope>
    <source>
        <strain evidence="2 3">CBS 109695</strain>
    </source>
</reference>
<proteinExistence type="predicted"/>
<evidence type="ECO:0000313" key="3">
    <source>
        <dbReference type="Proteomes" id="UP000076532"/>
    </source>
</evidence>
<feature type="region of interest" description="Disordered" evidence="1">
    <location>
        <begin position="348"/>
        <end position="493"/>
    </location>
</feature>
<gene>
    <name evidence="2" type="ORF">FIBSPDRAFT_390970</name>
</gene>
<dbReference type="Proteomes" id="UP000076532">
    <property type="component" value="Unassembled WGS sequence"/>
</dbReference>
<feature type="compositionally biased region" description="Pro residues" evidence="1">
    <location>
        <begin position="736"/>
        <end position="750"/>
    </location>
</feature>
<feature type="compositionally biased region" description="Polar residues" evidence="1">
    <location>
        <begin position="597"/>
        <end position="611"/>
    </location>
</feature>
<evidence type="ECO:0000256" key="1">
    <source>
        <dbReference type="SAM" id="MobiDB-lite"/>
    </source>
</evidence>
<feature type="compositionally biased region" description="Polar residues" evidence="1">
    <location>
        <begin position="472"/>
        <end position="481"/>
    </location>
</feature>
<feature type="compositionally biased region" description="Polar residues" evidence="1">
    <location>
        <begin position="227"/>
        <end position="242"/>
    </location>
</feature>
<feature type="region of interest" description="Disordered" evidence="1">
    <location>
        <begin position="1"/>
        <end position="38"/>
    </location>
</feature>
<feature type="region of interest" description="Disordered" evidence="1">
    <location>
        <begin position="587"/>
        <end position="629"/>
    </location>
</feature>
<dbReference type="EMBL" id="KV417521">
    <property type="protein sequence ID" value="KZP25440.1"/>
    <property type="molecule type" value="Genomic_DNA"/>
</dbReference>
<feature type="compositionally biased region" description="Polar residues" evidence="1">
    <location>
        <begin position="264"/>
        <end position="273"/>
    </location>
</feature>
<organism evidence="2 3">
    <name type="scientific">Athelia psychrophila</name>
    <dbReference type="NCBI Taxonomy" id="1759441"/>
    <lineage>
        <taxon>Eukaryota</taxon>
        <taxon>Fungi</taxon>
        <taxon>Dikarya</taxon>
        <taxon>Basidiomycota</taxon>
        <taxon>Agaricomycotina</taxon>
        <taxon>Agaricomycetes</taxon>
        <taxon>Agaricomycetidae</taxon>
        <taxon>Atheliales</taxon>
        <taxon>Atheliaceae</taxon>
        <taxon>Athelia</taxon>
    </lineage>
</organism>